<keyword evidence="10" id="KW-1185">Reference proteome</keyword>
<comment type="caution">
    <text evidence="9">The sequence shown here is derived from an EMBL/GenBank/DDBJ whole genome shotgun (WGS) entry which is preliminary data.</text>
</comment>
<evidence type="ECO:0000256" key="5">
    <source>
        <dbReference type="ARBA" id="ARBA00023136"/>
    </source>
</evidence>
<dbReference type="PANTHER" id="PTHR21236:SF1">
    <property type="entry name" value="PROTEIN YIPF6"/>
    <property type="match status" value="1"/>
</dbReference>
<evidence type="ECO:0000313" key="10">
    <source>
        <dbReference type="Proteomes" id="UP000315496"/>
    </source>
</evidence>
<evidence type="ECO:0000259" key="8">
    <source>
        <dbReference type="Pfam" id="PF04893"/>
    </source>
</evidence>
<evidence type="ECO:0000313" key="9">
    <source>
        <dbReference type="EMBL" id="TNJ28845.1"/>
    </source>
</evidence>
<dbReference type="AlphaFoldDB" id="A0A4Z1SV94"/>
<dbReference type="GO" id="GO:0000139">
    <property type="term" value="C:Golgi membrane"/>
    <property type="evidence" value="ECO:0007669"/>
    <property type="project" value="UniProtKB-SubCell"/>
</dbReference>
<dbReference type="EMBL" id="VDLU01000002">
    <property type="protein sequence ID" value="TNJ28845.1"/>
    <property type="molecule type" value="Genomic_DNA"/>
</dbReference>
<sequence>MFDDDLPAQRPGVFDPNAGKGGEDDGAIITPPDWMLNSLHETVCTSISREIRTTLRSSAQVICFCIKLPKRDDEYQYYSMNGTLFLTMVYGLILSFASTTRGLKDSVSGKNGTYMILSLGAVFVVGLFVGFNVSVLGGEAHPIAVMATAGYCLLPLVLFSLVVLVMAFLKRNVSATVTLIVVITVGIGCAVWSALGALRLVGTMVPKEKRFLAIYPLGLHFLGLSVIGMMSATGI</sequence>
<keyword evidence="4 6" id="KW-1133">Transmembrane helix</keyword>
<name>A0A4Z1SV94_GIAMU</name>
<evidence type="ECO:0000256" key="1">
    <source>
        <dbReference type="ARBA" id="ARBA00004141"/>
    </source>
</evidence>
<feature type="region of interest" description="Disordered" evidence="7">
    <location>
        <begin position="1"/>
        <end position="24"/>
    </location>
</feature>
<comment type="subcellular location">
    <subcellularLocation>
        <location evidence="6">Golgi apparatus membrane</location>
        <topology evidence="6">Multi-pass membrane protein</topology>
    </subcellularLocation>
    <subcellularLocation>
        <location evidence="1">Membrane</location>
        <topology evidence="1">Multi-pass membrane protein</topology>
    </subcellularLocation>
</comment>
<feature type="domain" description="Yip1" evidence="8">
    <location>
        <begin position="85"/>
        <end position="226"/>
    </location>
</feature>
<evidence type="ECO:0000256" key="4">
    <source>
        <dbReference type="ARBA" id="ARBA00022989"/>
    </source>
</evidence>
<evidence type="ECO:0000256" key="7">
    <source>
        <dbReference type="SAM" id="MobiDB-lite"/>
    </source>
</evidence>
<dbReference type="GO" id="GO:0006888">
    <property type="term" value="P:endoplasmic reticulum to Golgi vesicle-mediated transport"/>
    <property type="evidence" value="ECO:0007669"/>
    <property type="project" value="InterPro"/>
</dbReference>
<dbReference type="Pfam" id="PF04893">
    <property type="entry name" value="Yip1"/>
    <property type="match status" value="1"/>
</dbReference>
<feature type="transmembrane region" description="Helical" evidence="6">
    <location>
        <begin position="212"/>
        <end position="232"/>
    </location>
</feature>
<accession>A0A4Z1SV94</accession>
<organism evidence="9 10">
    <name type="scientific">Giardia muris</name>
    <dbReference type="NCBI Taxonomy" id="5742"/>
    <lineage>
        <taxon>Eukaryota</taxon>
        <taxon>Metamonada</taxon>
        <taxon>Diplomonadida</taxon>
        <taxon>Hexamitidae</taxon>
        <taxon>Giardiinae</taxon>
        <taxon>Giardia</taxon>
    </lineage>
</organism>
<dbReference type="Proteomes" id="UP000315496">
    <property type="component" value="Chromosome 2"/>
</dbReference>
<dbReference type="PANTHER" id="PTHR21236">
    <property type="entry name" value="GOLGI MEMBRANE PROTEIN YIP1"/>
    <property type="match status" value="1"/>
</dbReference>
<evidence type="ECO:0000256" key="2">
    <source>
        <dbReference type="ARBA" id="ARBA00010596"/>
    </source>
</evidence>
<dbReference type="InterPro" id="IPR006977">
    <property type="entry name" value="Yip1_dom"/>
</dbReference>
<protein>
    <recommendedName>
        <fullName evidence="6">Protein YIPF</fullName>
    </recommendedName>
</protein>
<evidence type="ECO:0000256" key="3">
    <source>
        <dbReference type="ARBA" id="ARBA00022692"/>
    </source>
</evidence>
<reference evidence="9 10" key="1">
    <citation type="submission" date="2019-05" db="EMBL/GenBank/DDBJ databases">
        <title>The compact genome of Giardia muris reveals important steps in the evolution of intestinal protozoan parasites.</title>
        <authorList>
            <person name="Xu F."/>
            <person name="Jimenez-Gonzalez A."/>
            <person name="Einarsson E."/>
            <person name="Astvaldsson A."/>
            <person name="Peirasmaki D."/>
            <person name="Eckmann L."/>
            <person name="Andersson J.O."/>
            <person name="Svard S.G."/>
            <person name="Jerlstrom-Hultqvist J."/>
        </authorList>
    </citation>
    <scope>NUCLEOTIDE SEQUENCE [LARGE SCALE GENOMIC DNA]</scope>
    <source>
        <strain evidence="9 10">Roberts-Thomson</strain>
    </source>
</reference>
<keyword evidence="5 6" id="KW-0472">Membrane</keyword>
<feature type="transmembrane region" description="Helical" evidence="6">
    <location>
        <begin position="143"/>
        <end position="169"/>
    </location>
</feature>
<feature type="transmembrane region" description="Helical" evidence="6">
    <location>
        <begin position="77"/>
        <end position="96"/>
    </location>
</feature>
<proteinExistence type="inferred from homology"/>
<dbReference type="GO" id="GO:0005802">
    <property type="term" value="C:trans-Golgi network"/>
    <property type="evidence" value="ECO:0007669"/>
    <property type="project" value="TreeGrafter"/>
</dbReference>
<dbReference type="VEuPathDB" id="GiardiaDB:GMRT_15563"/>
<keyword evidence="3 6" id="KW-0812">Transmembrane</keyword>
<feature type="transmembrane region" description="Helical" evidence="6">
    <location>
        <begin position="116"/>
        <end position="136"/>
    </location>
</feature>
<comment type="similarity">
    <text evidence="2 6">Belongs to the YIP1 family.</text>
</comment>
<gene>
    <name evidence="9" type="ORF">GMRT_15563</name>
</gene>
<dbReference type="InterPro" id="IPR045231">
    <property type="entry name" value="Yip1/4-like"/>
</dbReference>
<evidence type="ECO:0000256" key="6">
    <source>
        <dbReference type="RuleBase" id="RU361264"/>
    </source>
</evidence>
<feature type="transmembrane region" description="Helical" evidence="6">
    <location>
        <begin position="175"/>
        <end position="200"/>
    </location>
</feature>